<dbReference type="OrthoDB" id="147317at2"/>
<evidence type="ECO:0000256" key="1">
    <source>
        <dbReference type="ARBA" id="ARBA00004651"/>
    </source>
</evidence>
<keyword evidence="3 6" id="KW-0812">Transmembrane</keyword>
<feature type="transmembrane region" description="Helical" evidence="6">
    <location>
        <begin position="162"/>
        <end position="181"/>
    </location>
</feature>
<keyword evidence="4 6" id="KW-1133">Transmembrane helix</keyword>
<keyword evidence="8" id="KW-1185">Reference proteome</keyword>
<feature type="transmembrane region" description="Helical" evidence="6">
    <location>
        <begin position="193"/>
        <end position="215"/>
    </location>
</feature>
<proteinExistence type="predicted"/>
<feature type="transmembrane region" description="Helical" evidence="6">
    <location>
        <begin position="383"/>
        <end position="402"/>
    </location>
</feature>
<dbReference type="GO" id="GO:0005886">
    <property type="term" value="C:plasma membrane"/>
    <property type="evidence" value="ECO:0007669"/>
    <property type="project" value="UniProtKB-SubCell"/>
</dbReference>
<evidence type="ECO:0000313" key="7">
    <source>
        <dbReference type="EMBL" id="GCE11250.1"/>
    </source>
</evidence>
<evidence type="ECO:0000313" key="8">
    <source>
        <dbReference type="Proteomes" id="UP000287352"/>
    </source>
</evidence>
<dbReference type="InterPro" id="IPR050833">
    <property type="entry name" value="Poly_Biosynth_Transport"/>
</dbReference>
<dbReference type="PANTHER" id="PTHR30250:SF11">
    <property type="entry name" value="O-ANTIGEN TRANSPORTER-RELATED"/>
    <property type="match status" value="1"/>
</dbReference>
<evidence type="ECO:0000256" key="2">
    <source>
        <dbReference type="ARBA" id="ARBA00022475"/>
    </source>
</evidence>
<dbReference type="RefSeq" id="WP_126578983.1">
    <property type="nucleotide sequence ID" value="NZ_BIFR01000001.1"/>
</dbReference>
<keyword evidence="5 6" id="KW-0472">Membrane</keyword>
<comment type="caution">
    <text evidence="7">The sequence shown here is derived from an EMBL/GenBank/DDBJ whole genome shotgun (WGS) entry which is preliminary data.</text>
</comment>
<feature type="transmembrane region" description="Helical" evidence="6">
    <location>
        <begin position="53"/>
        <end position="76"/>
    </location>
</feature>
<reference evidence="8" key="1">
    <citation type="submission" date="2018-12" db="EMBL/GenBank/DDBJ databases">
        <title>Tengunoibacter tsumagoiensis gen. nov., sp. nov., Dictyobacter kobayashii sp. nov., D. alpinus sp. nov., and D. joshuensis sp. nov. and description of Dictyobacteraceae fam. nov. within the order Ktedonobacterales isolated from Tengu-no-mugimeshi.</title>
        <authorList>
            <person name="Wang C.M."/>
            <person name="Zheng Y."/>
            <person name="Sakai Y."/>
            <person name="Toyoda A."/>
            <person name="Minakuchi Y."/>
            <person name="Abe K."/>
            <person name="Yokota A."/>
            <person name="Yabe S."/>
        </authorList>
    </citation>
    <scope>NUCLEOTIDE SEQUENCE [LARGE SCALE GENOMIC DNA]</scope>
    <source>
        <strain evidence="8">Uno3</strain>
    </source>
</reference>
<sequence>MYIRQSWQGLKKLSFSRLNLPGFWSKGLNGCALLVNLATFLFLAHVLGSVSFAMYLFLQWLAGVSIPILGLGMSALNSRAVAEMQSRESPPMIAGIFYFLWSRQHRHILLYSLIYLIGAFPLSWLWQAFSSEQILLASLGTLPLLLSNVAGTTLRSLRRADLLALLQLFGALVTLLLMIFASQINGQPLEGFLLAFALAQTLTLMLAVFCVIRLLPLKQALQPGLFLKERLMLTLKQKWSPFMLDAIIWQRGELLLLASFCPPVEVGLYALSAQCCTLLITWIPALFVHWLQPLLFRYEVYRYRSHYDAFVKISCMIIFMSVFLCVLLSLFCPALIAYCLGADYLPMVKMLRILLLASVFGSLGTVSLTYLAQRQPLPLLHQATLVIAIGKVVLTLPLILLWGATGAAFASMLAQCISALFATILCHQVLRQSEQTKGVLR</sequence>
<name>A0A401ZWU4_9CHLR</name>
<dbReference type="Proteomes" id="UP000287352">
    <property type="component" value="Unassembled WGS sequence"/>
</dbReference>
<protein>
    <submittedName>
        <fullName evidence="7">Uncharacterized protein</fullName>
    </submittedName>
</protein>
<evidence type="ECO:0000256" key="4">
    <source>
        <dbReference type="ARBA" id="ARBA00022989"/>
    </source>
</evidence>
<evidence type="ECO:0000256" key="3">
    <source>
        <dbReference type="ARBA" id="ARBA00022692"/>
    </source>
</evidence>
<comment type="subcellular location">
    <subcellularLocation>
        <location evidence="1">Cell membrane</location>
        <topology evidence="1">Multi-pass membrane protein</topology>
    </subcellularLocation>
</comment>
<feature type="transmembrane region" description="Helical" evidence="6">
    <location>
        <begin position="133"/>
        <end position="150"/>
    </location>
</feature>
<feature type="transmembrane region" description="Helical" evidence="6">
    <location>
        <begin position="27"/>
        <end position="47"/>
    </location>
</feature>
<evidence type="ECO:0000256" key="5">
    <source>
        <dbReference type="ARBA" id="ARBA00023136"/>
    </source>
</evidence>
<gene>
    <name evidence="7" type="ORF">KTT_11090</name>
</gene>
<dbReference type="AlphaFoldDB" id="A0A401ZWU4"/>
<feature type="transmembrane region" description="Helical" evidence="6">
    <location>
        <begin position="266"/>
        <end position="288"/>
    </location>
</feature>
<organism evidence="7 8">
    <name type="scientific">Tengunoibacter tsumagoiensis</name>
    <dbReference type="NCBI Taxonomy" id="2014871"/>
    <lineage>
        <taxon>Bacteria</taxon>
        <taxon>Bacillati</taxon>
        <taxon>Chloroflexota</taxon>
        <taxon>Ktedonobacteria</taxon>
        <taxon>Ktedonobacterales</taxon>
        <taxon>Dictyobacteraceae</taxon>
        <taxon>Tengunoibacter</taxon>
    </lineage>
</organism>
<dbReference type="PANTHER" id="PTHR30250">
    <property type="entry name" value="PST FAMILY PREDICTED COLANIC ACID TRANSPORTER"/>
    <property type="match status" value="1"/>
</dbReference>
<accession>A0A401ZWU4</accession>
<feature type="transmembrane region" description="Helical" evidence="6">
    <location>
        <begin position="108"/>
        <end position="127"/>
    </location>
</feature>
<dbReference type="EMBL" id="BIFR01000001">
    <property type="protein sequence ID" value="GCE11250.1"/>
    <property type="molecule type" value="Genomic_DNA"/>
</dbReference>
<evidence type="ECO:0000256" key="6">
    <source>
        <dbReference type="SAM" id="Phobius"/>
    </source>
</evidence>
<keyword evidence="2" id="KW-1003">Cell membrane</keyword>
<feature type="transmembrane region" description="Helical" evidence="6">
    <location>
        <begin position="350"/>
        <end position="371"/>
    </location>
</feature>
<feature type="transmembrane region" description="Helical" evidence="6">
    <location>
        <begin position="309"/>
        <end position="338"/>
    </location>
</feature>